<name>A0A7W8LRH0_9DEIO</name>
<dbReference type="AlphaFoldDB" id="A0A7W8LRH0"/>
<dbReference type="EMBL" id="JACHFN010000017">
    <property type="protein sequence ID" value="MBB5235893.1"/>
    <property type="molecule type" value="Genomic_DNA"/>
</dbReference>
<feature type="region of interest" description="Disordered" evidence="1">
    <location>
        <begin position="163"/>
        <end position="199"/>
    </location>
</feature>
<evidence type="ECO:0000313" key="2">
    <source>
        <dbReference type="EMBL" id="MBB5235893.1"/>
    </source>
</evidence>
<sequence length="199" mass="21366">MNDALLETLRQQVAAGGSLTDALAGAAGGDPALALLSQMLTRREQALEQELETQAEGERLEAQRQREDERLREEARAREERQRQDLRRARLERLRWRLGELEGELAAAQTRLDDLALALGACPDCWGEDPGCRLCRGRGGPGFLRPDPAAFGRWIVPVLPDGSALSPAGGAASGPAPVATPPGGYVGAEPSPTPERTRT</sequence>
<dbReference type="RefSeq" id="WP_184031500.1">
    <property type="nucleotide sequence ID" value="NZ_JACHFN010000017.1"/>
</dbReference>
<feature type="compositionally biased region" description="Basic and acidic residues" evidence="1">
    <location>
        <begin position="56"/>
        <end position="84"/>
    </location>
</feature>
<feature type="region of interest" description="Disordered" evidence="1">
    <location>
        <begin position="55"/>
        <end position="84"/>
    </location>
</feature>
<evidence type="ECO:0008006" key="4">
    <source>
        <dbReference type="Google" id="ProtNLM"/>
    </source>
</evidence>
<evidence type="ECO:0000313" key="3">
    <source>
        <dbReference type="Proteomes" id="UP000525389"/>
    </source>
</evidence>
<protein>
    <recommendedName>
        <fullName evidence="4">DNA-binding protein</fullName>
    </recommendedName>
</protein>
<evidence type="ECO:0000256" key="1">
    <source>
        <dbReference type="SAM" id="MobiDB-lite"/>
    </source>
</evidence>
<organism evidence="2 3">
    <name type="scientific">Deinococcus budaensis</name>
    <dbReference type="NCBI Taxonomy" id="1665626"/>
    <lineage>
        <taxon>Bacteria</taxon>
        <taxon>Thermotogati</taxon>
        <taxon>Deinococcota</taxon>
        <taxon>Deinococci</taxon>
        <taxon>Deinococcales</taxon>
        <taxon>Deinococcaceae</taxon>
        <taxon>Deinococcus</taxon>
    </lineage>
</organism>
<dbReference type="Proteomes" id="UP000525389">
    <property type="component" value="Unassembled WGS sequence"/>
</dbReference>
<comment type="caution">
    <text evidence="2">The sequence shown here is derived from an EMBL/GenBank/DDBJ whole genome shotgun (WGS) entry which is preliminary data.</text>
</comment>
<gene>
    <name evidence="2" type="ORF">HNQ09_003357</name>
</gene>
<reference evidence="2 3" key="1">
    <citation type="submission" date="2020-08" db="EMBL/GenBank/DDBJ databases">
        <title>Genomic Encyclopedia of Type Strains, Phase IV (KMG-IV): sequencing the most valuable type-strain genomes for metagenomic binning, comparative biology and taxonomic classification.</title>
        <authorList>
            <person name="Goeker M."/>
        </authorList>
    </citation>
    <scope>NUCLEOTIDE SEQUENCE [LARGE SCALE GENOMIC DNA]</scope>
    <source>
        <strain evidence="2 3">DSM 101791</strain>
    </source>
</reference>
<keyword evidence="3" id="KW-1185">Reference proteome</keyword>
<feature type="compositionally biased region" description="Low complexity" evidence="1">
    <location>
        <begin position="163"/>
        <end position="183"/>
    </location>
</feature>
<proteinExistence type="predicted"/>
<accession>A0A7W8LRH0</accession>